<dbReference type="PANTHER" id="PTHR30217:SF12">
    <property type="entry name" value="U32 FAMILY PEPTIDASE"/>
    <property type="match status" value="1"/>
</dbReference>
<accession>A0A415END1</accession>
<dbReference type="PANTHER" id="PTHR30217">
    <property type="entry name" value="PEPTIDASE U32 FAMILY"/>
    <property type="match status" value="1"/>
</dbReference>
<dbReference type="InterPro" id="IPR051454">
    <property type="entry name" value="RNA/ubiquinone_mod_enzymes"/>
</dbReference>
<sequence length="306" mass="34391">MVEIIATVESIEQAQQLIPYVDTLFFGEEAFGLRLPASFSREEQIRLIDMAHEAGKKVTIAVNGIMHPEKMKRIPEYLAFLKTNQADQIALGDPGIIYRMKQNPECALPFIYAGETLVTSARQINFWGQKGAKAAVLAREVPFEEMKIMAPQLNIPVEVLVYGATCIHQSKRPLLQNYYNYTQQSEEKNHDRGLFLSEPKKEETHYSIYEDSHGTHIFANNDINLLLQLAELAATGFQTWKLDGIYTRGAAFVAIAKLFAQAKSLVESGKWQAEQATVLSEQVAQLHPAERGLDTGFYAIDPDDIK</sequence>
<organism evidence="1 2">
    <name type="scientific">Enterococcus casseliflavus</name>
    <name type="common">Enterococcus flavescens</name>
    <dbReference type="NCBI Taxonomy" id="37734"/>
    <lineage>
        <taxon>Bacteria</taxon>
        <taxon>Bacillati</taxon>
        <taxon>Bacillota</taxon>
        <taxon>Bacilli</taxon>
        <taxon>Lactobacillales</taxon>
        <taxon>Enterococcaceae</taxon>
        <taxon>Enterococcus</taxon>
    </lineage>
</organism>
<evidence type="ECO:0000313" key="2">
    <source>
        <dbReference type="Proteomes" id="UP000286288"/>
    </source>
</evidence>
<protein>
    <submittedName>
        <fullName evidence="1">U32 family peptidase</fullName>
    </submittedName>
</protein>
<proteinExistence type="predicted"/>
<reference evidence="1 2" key="1">
    <citation type="submission" date="2018-08" db="EMBL/GenBank/DDBJ databases">
        <title>A genome reference for cultivated species of the human gut microbiota.</title>
        <authorList>
            <person name="Zou Y."/>
            <person name="Xue W."/>
            <person name="Luo G."/>
        </authorList>
    </citation>
    <scope>NUCLEOTIDE SEQUENCE [LARGE SCALE GENOMIC DNA]</scope>
    <source>
        <strain evidence="1 2">AF48-16</strain>
    </source>
</reference>
<dbReference type="Pfam" id="PF01136">
    <property type="entry name" value="Peptidase_U32"/>
    <property type="match status" value="1"/>
</dbReference>
<comment type="caution">
    <text evidence="1">The sequence shown here is derived from an EMBL/GenBank/DDBJ whole genome shotgun (WGS) entry which is preliminary data.</text>
</comment>
<dbReference type="AlphaFoldDB" id="A0A415END1"/>
<dbReference type="InterPro" id="IPR001539">
    <property type="entry name" value="Peptidase_U32"/>
</dbReference>
<dbReference type="EMBL" id="QRMZ01000031">
    <property type="protein sequence ID" value="RHK04069.1"/>
    <property type="molecule type" value="Genomic_DNA"/>
</dbReference>
<gene>
    <name evidence="1" type="ORF">DW084_16760</name>
</gene>
<name>A0A415END1_ENTCA</name>
<evidence type="ECO:0000313" key="1">
    <source>
        <dbReference type="EMBL" id="RHK04069.1"/>
    </source>
</evidence>
<dbReference type="Proteomes" id="UP000286288">
    <property type="component" value="Unassembled WGS sequence"/>
</dbReference>